<evidence type="ECO:0000256" key="2">
    <source>
        <dbReference type="ARBA" id="ARBA00004251"/>
    </source>
</evidence>
<dbReference type="AlphaFoldDB" id="A0A3B3BVI8"/>
<dbReference type="GO" id="GO:0005640">
    <property type="term" value="C:nuclear outer membrane"/>
    <property type="evidence" value="ECO:0007669"/>
    <property type="project" value="UniProtKB-SubCell"/>
</dbReference>
<dbReference type="Gene3D" id="1.10.1410.40">
    <property type="match status" value="1"/>
</dbReference>
<accession>A0A3B3BVI8</accession>
<protein>
    <recommendedName>
        <fullName evidence="4">Inositol 1,4,5-trisphosphate receptor-interacting protein</fullName>
    </recommendedName>
</protein>
<evidence type="ECO:0000256" key="1">
    <source>
        <dbReference type="ARBA" id="ARBA00003856"/>
    </source>
</evidence>
<feature type="compositionally biased region" description="Pro residues" evidence="9">
    <location>
        <begin position="614"/>
        <end position="623"/>
    </location>
</feature>
<proteinExistence type="predicted"/>
<dbReference type="Proteomes" id="UP000261560">
    <property type="component" value="Unplaced"/>
</dbReference>
<feature type="region of interest" description="Disordered" evidence="9">
    <location>
        <begin position="43"/>
        <end position="83"/>
    </location>
</feature>
<keyword evidence="5" id="KW-0472">Membrane</keyword>
<evidence type="ECO:0000256" key="8">
    <source>
        <dbReference type="ARBA" id="ARBA00023242"/>
    </source>
</evidence>
<keyword evidence="7" id="KW-0325">Glycoprotein</keyword>
<comment type="function">
    <text evidence="1">Enhances Ca(2+)-mediated inhibition of inositol 1,4,5-triphosphate receptor (ITPR) Ca(2+) release.</text>
</comment>
<keyword evidence="10" id="KW-0732">Signal</keyword>
<feature type="signal peptide" evidence="10">
    <location>
        <begin position="1"/>
        <end position="19"/>
    </location>
</feature>
<organism evidence="11 12">
    <name type="scientific">Oryzias melastigma</name>
    <name type="common">Marine medaka</name>
    <dbReference type="NCBI Taxonomy" id="30732"/>
    <lineage>
        <taxon>Eukaryota</taxon>
        <taxon>Metazoa</taxon>
        <taxon>Chordata</taxon>
        <taxon>Craniata</taxon>
        <taxon>Vertebrata</taxon>
        <taxon>Euteleostomi</taxon>
        <taxon>Actinopterygii</taxon>
        <taxon>Neopterygii</taxon>
        <taxon>Teleostei</taxon>
        <taxon>Neoteleostei</taxon>
        <taxon>Acanthomorphata</taxon>
        <taxon>Ovalentaria</taxon>
        <taxon>Atherinomorphae</taxon>
        <taxon>Beloniformes</taxon>
        <taxon>Adrianichthyidae</taxon>
        <taxon>Oryziinae</taxon>
        <taxon>Oryzias</taxon>
    </lineage>
</organism>
<dbReference type="STRING" id="30732.ENSOMEP00000009575"/>
<feature type="compositionally biased region" description="Polar residues" evidence="9">
    <location>
        <begin position="150"/>
        <end position="159"/>
    </location>
</feature>
<evidence type="ECO:0000313" key="12">
    <source>
        <dbReference type="Proteomes" id="UP000261560"/>
    </source>
</evidence>
<dbReference type="Ensembl" id="ENSOMET00000000546.1">
    <property type="protein sequence ID" value="ENSOMEP00000009575.1"/>
    <property type="gene ID" value="ENSOMEG00000010787.1"/>
</dbReference>
<keyword evidence="6" id="KW-0175">Coiled coil</keyword>
<dbReference type="InterPro" id="IPR024810">
    <property type="entry name" value="MAB21L/cGLR"/>
</dbReference>
<dbReference type="GO" id="GO:0005886">
    <property type="term" value="C:plasma membrane"/>
    <property type="evidence" value="ECO:0007669"/>
    <property type="project" value="UniProtKB-SubCell"/>
</dbReference>
<evidence type="ECO:0000256" key="5">
    <source>
        <dbReference type="ARBA" id="ARBA00022475"/>
    </source>
</evidence>
<dbReference type="GeneTree" id="ENSGT01050000244827"/>
<evidence type="ECO:0000256" key="7">
    <source>
        <dbReference type="ARBA" id="ARBA00023180"/>
    </source>
</evidence>
<evidence type="ECO:0000313" key="11">
    <source>
        <dbReference type="Ensembl" id="ENSOMEP00000009575.1"/>
    </source>
</evidence>
<evidence type="ECO:0000256" key="6">
    <source>
        <dbReference type="ARBA" id="ARBA00023054"/>
    </source>
</evidence>
<comment type="subcellular location">
    <subcellularLocation>
        <location evidence="2">Cell membrane</location>
        <topology evidence="2">Single-pass type I membrane protein</topology>
    </subcellularLocation>
    <subcellularLocation>
        <location evidence="3">Nucleus outer membrane</location>
        <topology evidence="3">Single-pass type I membrane protein</topology>
    </subcellularLocation>
</comment>
<keyword evidence="8" id="KW-0539">Nucleus</keyword>
<name>A0A3B3BVI8_ORYME</name>
<dbReference type="PANTHER" id="PTHR10656">
    <property type="entry name" value="CELL FATE DETERMINING PROTEIN MAB21-RELATED"/>
    <property type="match status" value="1"/>
</dbReference>
<feature type="chain" id="PRO_5017418944" description="Inositol 1,4,5-trisphosphate receptor-interacting protein" evidence="10">
    <location>
        <begin position="20"/>
        <end position="631"/>
    </location>
</feature>
<dbReference type="OMA" id="DYLWYIW"/>
<dbReference type="PaxDb" id="30732-ENSOMEP00000009575"/>
<feature type="region of interest" description="Disordered" evidence="9">
    <location>
        <begin position="610"/>
        <end position="631"/>
    </location>
</feature>
<feature type="region of interest" description="Disordered" evidence="9">
    <location>
        <begin position="139"/>
        <end position="166"/>
    </location>
</feature>
<keyword evidence="12" id="KW-1185">Reference proteome</keyword>
<feature type="compositionally biased region" description="Basic and acidic residues" evidence="9">
    <location>
        <begin position="58"/>
        <end position="75"/>
    </location>
</feature>
<keyword evidence="5" id="KW-1003">Cell membrane</keyword>
<reference evidence="11" key="1">
    <citation type="submission" date="2025-08" db="UniProtKB">
        <authorList>
            <consortium name="Ensembl"/>
        </authorList>
    </citation>
    <scope>IDENTIFICATION</scope>
</reference>
<evidence type="ECO:0000256" key="4">
    <source>
        <dbReference type="ARBA" id="ARBA00019443"/>
    </source>
</evidence>
<dbReference type="PANTHER" id="PTHR10656:SF8">
    <property type="entry name" value="INOSITOL 1,4,5-TRISPHOSPHATE RECEPTOR-INTERACTING PROTEIN"/>
    <property type="match status" value="1"/>
</dbReference>
<dbReference type="SMART" id="SM01265">
    <property type="entry name" value="Mab-21"/>
    <property type="match status" value="1"/>
</dbReference>
<dbReference type="PRINTS" id="PR02107">
    <property type="entry name" value="INOS145TPRIP"/>
</dbReference>
<reference evidence="11" key="2">
    <citation type="submission" date="2025-09" db="UniProtKB">
        <authorList>
            <consortium name="Ensembl"/>
        </authorList>
    </citation>
    <scope>IDENTIFICATION</scope>
</reference>
<dbReference type="InterPro" id="IPR026250">
    <property type="entry name" value="ITPRIP-like"/>
</dbReference>
<sequence length="631" mass="71446">MQETLLRVFVVVVGLLVCPKDDPTLQDWDEVFTAGLQKPEERLWKEEEQKVAPVSEKTLTESDKETQEDINRNVEDQSLSGTVAREKVRMPDVDVPVTQQVLEEENPRLPGYKGEPALEASQQKGKLFLLYRSHDEPGSLQWEDTKPKMTPSQESPVHTKTTEKKSSGRAAAQFKADYLKHLWNAFSIISTVCFFWKYFGGNSRKDHQEPKAFPVTSMAAETPLPEVNVLHQFYVKCVQAPPERRCREEEFLEGFASDLLAAMRSVCDEDGGMKVQDFHMMSVNEIIVPLAPPDPYGFQCLLSNNEGGVPPPDAQVWGQIKLVEDAVVSNGCPCQASGANEDVVCLVHCEPKKVKGKVSDTSDGLLCSKNTHFLSKSRVTRWFQSTLKQAWSLISHKYDFDLSLCYIEAPGALVIRFRSGKKLSFRMNPVVRFNTEAHFFIAPWSSSGLDTFWTLSLTAYEDQLMHHLSERLPDNSCHSQTLEIALFLHRRHAAWFGSTALRDFHFKAALMHLLLKKKPSEWGPGDADHRLRDLLTFMERSLQRKQLKHVLLGNSSITLMKLPVEITKTNPVNLLQPLVQHDCVYRSTVMSFQDMLRNAHIRICSPTAASEPPLGSPFVPPPRSTRLYRAE</sequence>
<evidence type="ECO:0000256" key="10">
    <source>
        <dbReference type="SAM" id="SignalP"/>
    </source>
</evidence>
<evidence type="ECO:0000256" key="9">
    <source>
        <dbReference type="SAM" id="MobiDB-lite"/>
    </source>
</evidence>
<evidence type="ECO:0000256" key="3">
    <source>
        <dbReference type="ARBA" id="ARBA00004494"/>
    </source>
</evidence>